<feature type="domain" description="GP-PDE" evidence="1">
    <location>
        <begin position="28"/>
        <end position="257"/>
    </location>
</feature>
<keyword evidence="3" id="KW-1185">Reference proteome</keyword>
<accession>A0ABU3L641</accession>
<dbReference type="PROSITE" id="PS51704">
    <property type="entry name" value="GP_PDE"/>
    <property type="match status" value="1"/>
</dbReference>
<organism evidence="2 3">
    <name type="scientific">Pricia mediterranea</name>
    <dbReference type="NCBI Taxonomy" id="3076079"/>
    <lineage>
        <taxon>Bacteria</taxon>
        <taxon>Pseudomonadati</taxon>
        <taxon>Bacteroidota</taxon>
        <taxon>Flavobacteriia</taxon>
        <taxon>Flavobacteriales</taxon>
        <taxon>Flavobacteriaceae</taxon>
        <taxon>Pricia</taxon>
    </lineage>
</organism>
<dbReference type="SUPFAM" id="SSF51695">
    <property type="entry name" value="PLC-like phosphodiesterases"/>
    <property type="match status" value="1"/>
</dbReference>
<sequence length="258" mass="28846">MHYFNILMSLLLFNACGAQKNTPQFADNVVVAHRGAWKAEGFPENSIAALKHAIALKCTGSEFDVHMTADDVLVINHDADHNGMLIAETSHEDLAAHKLSNGETLPTLRDYIIAGMEDNTSTRLVCEIKPAETVERGQRMAEKAVALVKELKAGDMTVYISFMYEILQKIEELDPEAHTQYLEGDKAPATLKADGIDGADYHFSVFKKHPEWIESAKKIGIALNAWTVNKPEDMDWLLEEDFDFITTNEPELLLEKSK</sequence>
<evidence type="ECO:0000259" key="1">
    <source>
        <dbReference type="PROSITE" id="PS51704"/>
    </source>
</evidence>
<name>A0ABU3L641_9FLAO</name>
<evidence type="ECO:0000313" key="3">
    <source>
        <dbReference type="Proteomes" id="UP001250656"/>
    </source>
</evidence>
<reference evidence="2 3" key="1">
    <citation type="submission" date="2023-09" db="EMBL/GenBank/DDBJ databases">
        <title>Novel taxa isolated from Blanes Bay.</title>
        <authorList>
            <person name="Rey-Velasco X."/>
            <person name="Lucena T."/>
        </authorList>
    </citation>
    <scope>NUCLEOTIDE SEQUENCE [LARGE SCALE GENOMIC DNA]</scope>
    <source>
        <strain evidence="2 3">S334</strain>
    </source>
</reference>
<evidence type="ECO:0000313" key="2">
    <source>
        <dbReference type="EMBL" id="MDT7829210.1"/>
    </source>
</evidence>
<proteinExistence type="predicted"/>
<protein>
    <submittedName>
        <fullName evidence="2">Glycerophosphodiester phosphodiesterase family protein</fullName>
    </submittedName>
</protein>
<dbReference type="Proteomes" id="UP001250656">
    <property type="component" value="Unassembled WGS sequence"/>
</dbReference>
<dbReference type="RefSeq" id="WP_314014994.1">
    <property type="nucleotide sequence ID" value="NZ_JAVTTP010000001.1"/>
</dbReference>
<dbReference type="InterPro" id="IPR017946">
    <property type="entry name" value="PLC-like_Pdiesterase_TIM-brl"/>
</dbReference>
<gene>
    <name evidence="2" type="ORF">RQM65_11080</name>
</gene>
<dbReference type="Gene3D" id="3.20.20.190">
    <property type="entry name" value="Phosphatidylinositol (PI) phosphodiesterase"/>
    <property type="match status" value="1"/>
</dbReference>
<dbReference type="PANTHER" id="PTHR46211">
    <property type="entry name" value="GLYCEROPHOSPHORYL DIESTER PHOSPHODIESTERASE"/>
    <property type="match status" value="1"/>
</dbReference>
<dbReference type="InterPro" id="IPR030395">
    <property type="entry name" value="GP_PDE_dom"/>
</dbReference>
<dbReference type="PANTHER" id="PTHR46211:SF1">
    <property type="entry name" value="GLYCEROPHOSPHODIESTER PHOSPHODIESTERASE, CYTOPLASMIC"/>
    <property type="match status" value="1"/>
</dbReference>
<comment type="caution">
    <text evidence="2">The sequence shown here is derived from an EMBL/GenBank/DDBJ whole genome shotgun (WGS) entry which is preliminary data.</text>
</comment>
<dbReference type="EMBL" id="JAVTTP010000001">
    <property type="protein sequence ID" value="MDT7829210.1"/>
    <property type="molecule type" value="Genomic_DNA"/>
</dbReference>
<dbReference type="Pfam" id="PF03009">
    <property type="entry name" value="GDPD"/>
    <property type="match status" value="1"/>
</dbReference>